<dbReference type="Gramene" id="MELO3C029603.2.1">
    <property type="protein sequence ID" value="MELO3C029603.2.1"/>
    <property type="gene ID" value="MELO3C029603.2"/>
</dbReference>
<organism evidence="1">
    <name type="scientific">Cucumis melo</name>
    <name type="common">Muskmelon</name>
    <dbReference type="NCBI Taxonomy" id="3656"/>
    <lineage>
        <taxon>Eukaryota</taxon>
        <taxon>Viridiplantae</taxon>
        <taxon>Streptophyta</taxon>
        <taxon>Embryophyta</taxon>
        <taxon>Tracheophyta</taxon>
        <taxon>Spermatophyta</taxon>
        <taxon>Magnoliopsida</taxon>
        <taxon>eudicotyledons</taxon>
        <taxon>Gunneridae</taxon>
        <taxon>Pentapetalae</taxon>
        <taxon>rosids</taxon>
        <taxon>fabids</taxon>
        <taxon>Cucurbitales</taxon>
        <taxon>Cucurbitaceae</taxon>
        <taxon>Benincaseae</taxon>
        <taxon>Cucumis</taxon>
    </lineage>
</organism>
<sequence length="63" mass="7206">MDGERLILLRGCGSSKFPDSFRGPFEMVSQCITRAHQRSQGPLLSGKQEVRSWENETLQIQIR</sequence>
<evidence type="ECO:0000313" key="1">
    <source>
        <dbReference type="EnsemblPlants" id="MELO3C029603.2.1"/>
    </source>
</evidence>
<dbReference type="EnsemblPlants" id="MELO3C029603.2.1">
    <property type="protein sequence ID" value="MELO3C029603.2.1"/>
    <property type="gene ID" value="MELO3C029603.2"/>
</dbReference>
<protein>
    <submittedName>
        <fullName evidence="1">Uncharacterized protein</fullName>
    </submittedName>
</protein>
<name>A0A9I9E6U1_CUCME</name>
<accession>A0A9I9E6U1</accession>
<dbReference type="AlphaFoldDB" id="A0A9I9E6U1"/>
<proteinExistence type="predicted"/>
<reference evidence="1" key="1">
    <citation type="submission" date="2023-03" db="UniProtKB">
        <authorList>
            <consortium name="EnsemblPlants"/>
        </authorList>
    </citation>
    <scope>IDENTIFICATION</scope>
</reference>